<dbReference type="RefSeq" id="WP_162952717.1">
    <property type="nucleotide sequence ID" value="NZ_CP032698.1"/>
</dbReference>
<sequence>MGTSPHPMAVVIASQPVKVAASVPRSSSGYGAGNPTAVSRGKCDAASTRPGGPQRSEQRAGVPDRGVAVAEPHGSLVHYAFGVCRPGRSVA</sequence>
<name>A0A387HSM1_9ACTN</name>
<dbReference type="Proteomes" id="UP000271554">
    <property type="component" value="Chromosome"/>
</dbReference>
<accession>A0A387HSM1</accession>
<dbReference type="KEGG" id="shun:DWB77_07405"/>
<protein>
    <submittedName>
        <fullName evidence="2">Uncharacterized protein</fullName>
    </submittedName>
</protein>
<organism evidence="2 3">
    <name type="scientific">Streptomyces hundungensis</name>
    <dbReference type="NCBI Taxonomy" id="1077946"/>
    <lineage>
        <taxon>Bacteria</taxon>
        <taxon>Bacillati</taxon>
        <taxon>Actinomycetota</taxon>
        <taxon>Actinomycetes</taxon>
        <taxon>Kitasatosporales</taxon>
        <taxon>Streptomycetaceae</taxon>
        <taxon>Streptomyces</taxon>
    </lineage>
</organism>
<dbReference type="EMBL" id="CP032698">
    <property type="protein sequence ID" value="AYG85188.1"/>
    <property type="molecule type" value="Genomic_DNA"/>
</dbReference>
<evidence type="ECO:0000313" key="3">
    <source>
        <dbReference type="Proteomes" id="UP000271554"/>
    </source>
</evidence>
<feature type="region of interest" description="Disordered" evidence="1">
    <location>
        <begin position="23"/>
        <end position="65"/>
    </location>
</feature>
<dbReference type="AlphaFoldDB" id="A0A387HSM1"/>
<keyword evidence="3" id="KW-1185">Reference proteome</keyword>
<evidence type="ECO:0000313" key="2">
    <source>
        <dbReference type="EMBL" id="AYG85188.1"/>
    </source>
</evidence>
<gene>
    <name evidence="2" type="ORF">DWB77_07405</name>
</gene>
<evidence type="ECO:0000256" key="1">
    <source>
        <dbReference type="SAM" id="MobiDB-lite"/>
    </source>
</evidence>
<reference evidence="2 3" key="1">
    <citation type="submission" date="2018-10" db="EMBL/GenBank/DDBJ databases">
        <title>Relationship between Morphology and Antimicrobial Activity in Streptomyces.</title>
        <authorList>
            <person name="Kang H.J."/>
            <person name="Kim S.B."/>
        </authorList>
    </citation>
    <scope>NUCLEOTIDE SEQUENCE [LARGE SCALE GENOMIC DNA]</scope>
    <source>
        <strain evidence="2 3">BH38</strain>
    </source>
</reference>
<proteinExistence type="predicted"/>